<dbReference type="GO" id="GO:0000156">
    <property type="term" value="F:phosphorelay response regulator activity"/>
    <property type="evidence" value="ECO:0007669"/>
    <property type="project" value="TreeGrafter"/>
</dbReference>
<dbReference type="Pfam" id="PF00072">
    <property type="entry name" value="Response_reg"/>
    <property type="match status" value="1"/>
</dbReference>
<dbReference type="AlphaFoldDB" id="A0A6L5XWU5"/>
<evidence type="ECO:0000256" key="2">
    <source>
        <dbReference type="ARBA" id="ARBA00023015"/>
    </source>
</evidence>
<dbReference type="Proteomes" id="UP000482209">
    <property type="component" value="Unassembled WGS sequence"/>
</dbReference>
<dbReference type="GO" id="GO:0032993">
    <property type="term" value="C:protein-DNA complex"/>
    <property type="evidence" value="ECO:0007669"/>
    <property type="project" value="TreeGrafter"/>
</dbReference>
<evidence type="ECO:0000313" key="10">
    <source>
        <dbReference type="EMBL" id="MSS63306.1"/>
    </source>
</evidence>
<dbReference type="RefSeq" id="WP_154518389.1">
    <property type="nucleotide sequence ID" value="NZ_VUMT01000006.1"/>
</dbReference>
<dbReference type="Gene3D" id="3.40.50.2300">
    <property type="match status" value="1"/>
</dbReference>
<dbReference type="SMART" id="SM00862">
    <property type="entry name" value="Trans_reg_C"/>
    <property type="match status" value="1"/>
</dbReference>
<proteinExistence type="predicted"/>
<feature type="domain" description="Response regulatory" evidence="8">
    <location>
        <begin position="3"/>
        <end position="114"/>
    </location>
</feature>
<keyword evidence="11" id="KW-1185">Reference proteome</keyword>
<keyword evidence="6" id="KW-0597">Phosphoprotein</keyword>
<keyword evidence="2" id="KW-0805">Transcription regulation</keyword>
<accession>A0A6L5XWU5</accession>
<dbReference type="PROSITE" id="PS50110">
    <property type="entry name" value="RESPONSE_REGULATORY"/>
    <property type="match status" value="1"/>
</dbReference>
<dbReference type="Pfam" id="PF00486">
    <property type="entry name" value="Trans_reg_C"/>
    <property type="match status" value="1"/>
</dbReference>
<feature type="DNA-binding region" description="OmpR/PhoB-type" evidence="7">
    <location>
        <begin position="124"/>
        <end position="222"/>
    </location>
</feature>
<dbReference type="CDD" id="cd00383">
    <property type="entry name" value="trans_reg_C"/>
    <property type="match status" value="1"/>
</dbReference>
<feature type="domain" description="OmpR/PhoB-type" evidence="9">
    <location>
        <begin position="124"/>
        <end position="222"/>
    </location>
</feature>
<gene>
    <name evidence="10" type="ORF">FYJ58_05370</name>
</gene>
<dbReference type="InterPro" id="IPR011006">
    <property type="entry name" value="CheY-like_superfamily"/>
</dbReference>
<dbReference type="PANTHER" id="PTHR48111:SF43">
    <property type="entry name" value="STAGE 0 SPORULATION PROTEIN A HOMOLOG"/>
    <property type="match status" value="1"/>
</dbReference>
<evidence type="ECO:0000256" key="1">
    <source>
        <dbReference type="ARBA" id="ARBA00018672"/>
    </source>
</evidence>
<evidence type="ECO:0000256" key="7">
    <source>
        <dbReference type="PROSITE-ProRule" id="PRU01091"/>
    </source>
</evidence>
<dbReference type="InterPro" id="IPR001867">
    <property type="entry name" value="OmpR/PhoB-type_DNA-bd"/>
</dbReference>
<comment type="caution">
    <text evidence="10">The sequence shown here is derived from an EMBL/GenBank/DDBJ whole genome shotgun (WGS) entry which is preliminary data.</text>
</comment>
<organism evidence="10 11">
    <name type="scientific">Velocimicrobium porci</name>
    <dbReference type="NCBI Taxonomy" id="2606634"/>
    <lineage>
        <taxon>Bacteria</taxon>
        <taxon>Bacillati</taxon>
        <taxon>Bacillota</taxon>
        <taxon>Clostridia</taxon>
        <taxon>Lachnospirales</taxon>
        <taxon>Lachnospiraceae</taxon>
        <taxon>Velocimicrobium</taxon>
    </lineage>
</organism>
<dbReference type="Gene3D" id="1.10.10.10">
    <property type="entry name" value="Winged helix-like DNA-binding domain superfamily/Winged helix DNA-binding domain"/>
    <property type="match status" value="1"/>
</dbReference>
<dbReference type="InterPro" id="IPR016032">
    <property type="entry name" value="Sig_transdc_resp-reg_C-effctor"/>
</dbReference>
<dbReference type="SUPFAM" id="SSF52172">
    <property type="entry name" value="CheY-like"/>
    <property type="match status" value="1"/>
</dbReference>
<keyword evidence="3 7" id="KW-0238">DNA-binding</keyword>
<reference evidence="10 11" key="1">
    <citation type="submission" date="2019-08" db="EMBL/GenBank/DDBJ databases">
        <title>In-depth cultivation of the pig gut microbiome towards novel bacterial diversity and tailored functional studies.</title>
        <authorList>
            <person name="Wylensek D."/>
            <person name="Hitch T.C.A."/>
            <person name="Clavel T."/>
        </authorList>
    </citation>
    <scope>NUCLEOTIDE SEQUENCE [LARGE SCALE GENOMIC DNA]</scope>
    <source>
        <strain evidence="10 11">WCA-693-APC-MOT-I</strain>
    </source>
</reference>
<name>A0A6L5XWU5_9FIRM</name>
<dbReference type="GO" id="GO:0006355">
    <property type="term" value="P:regulation of DNA-templated transcription"/>
    <property type="evidence" value="ECO:0007669"/>
    <property type="project" value="InterPro"/>
</dbReference>
<dbReference type="GO" id="GO:0005829">
    <property type="term" value="C:cytosol"/>
    <property type="evidence" value="ECO:0007669"/>
    <property type="project" value="TreeGrafter"/>
</dbReference>
<evidence type="ECO:0000256" key="5">
    <source>
        <dbReference type="ARBA" id="ARBA00024867"/>
    </source>
</evidence>
<evidence type="ECO:0000256" key="3">
    <source>
        <dbReference type="ARBA" id="ARBA00023125"/>
    </source>
</evidence>
<comment type="function">
    <text evidence="5">May play the central regulatory role in sporulation. It may be an element of the effector pathway responsible for the activation of sporulation genes in response to nutritional stress. Spo0A may act in concert with spo0H (a sigma factor) to control the expression of some genes that are critical to the sporulation process.</text>
</comment>
<dbReference type="PANTHER" id="PTHR48111">
    <property type="entry name" value="REGULATOR OF RPOS"/>
    <property type="match status" value="1"/>
</dbReference>
<evidence type="ECO:0000313" key="11">
    <source>
        <dbReference type="Proteomes" id="UP000482209"/>
    </source>
</evidence>
<dbReference type="InterPro" id="IPR036388">
    <property type="entry name" value="WH-like_DNA-bd_sf"/>
</dbReference>
<evidence type="ECO:0000256" key="4">
    <source>
        <dbReference type="ARBA" id="ARBA00023163"/>
    </source>
</evidence>
<feature type="modified residue" description="4-aspartylphosphate" evidence="6">
    <location>
        <position position="50"/>
    </location>
</feature>
<evidence type="ECO:0000259" key="9">
    <source>
        <dbReference type="PROSITE" id="PS51755"/>
    </source>
</evidence>
<dbReference type="InterPro" id="IPR001789">
    <property type="entry name" value="Sig_transdc_resp-reg_receiver"/>
</dbReference>
<protein>
    <recommendedName>
        <fullName evidence="1">Stage 0 sporulation protein A homolog</fullName>
    </recommendedName>
</protein>
<dbReference type="SMART" id="SM00448">
    <property type="entry name" value="REC"/>
    <property type="match status" value="1"/>
</dbReference>
<dbReference type="InterPro" id="IPR039420">
    <property type="entry name" value="WalR-like"/>
</dbReference>
<evidence type="ECO:0000259" key="8">
    <source>
        <dbReference type="PROSITE" id="PS50110"/>
    </source>
</evidence>
<sequence length="224" mass="25611">MRKVVIVEDDKTLSEELAEFLSNNGYQAKSLFTYTVEAILAEKPEMILLDISLPTTDGLYLCREIRKDSDVPIIMITSKDTEITELMSMSQGADDFVAKPFHTQILLARLEAILKRVYKDEVKKDSMQLEGFVLERTKGVIRSKQGSAELTKNELRILICLAEQKNEIVSRDEIISFLWDNEMFVDDNTLTVNINRLRGKLEQIGIRGVIETKRGMGYLLRCDI</sequence>
<dbReference type="PROSITE" id="PS51755">
    <property type="entry name" value="OMPR_PHOB"/>
    <property type="match status" value="1"/>
</dbReference>
<keyword evidence="4" id="KW-0804">Transcription</keyword>
<dbReference type="EMBL" id="VUMT01000006">
    <property type="protein sequence ID" value="MSS63306.1"/>
    <property type="molecule type" value="Genomic_DNA"/>
</dbReference>
<evidence type="ECO:0000256" key="6">
    <source>
        <dbReference type="PROSITE-ProRule" id="PRU00169"/>
    </source>
</evidence>
<dbReference type="SUPFAM" id="SSF46894">
    <property type="entry name" value="C-terminal effector domain of the bipartite response regulators"/>
    <property type="match status" value="1"/>
</dbReference>
<dbReference type="GO" id="GO:0000976">
    <property type="term" value="F:transcription cis-regulatory region binding"/>
    <property type="evidence" value="ECO:0007669"/>
    <property type="project" value="TreeGrafter"/>
</dbReference>